<dbReference type="Proteomes" id="UP000284465">
    <property type="component" value="Unassembled WGS sequence"/>
</dbReference>
<dbReference type="EMBL" id="QSFP01000013">
    <property type="protein sequence ID" value="RHA66228.1"/>
    <property type="molecule type" value="Genomic_DNA"/>
</dbReference>
<feature type="domain" description="Bacterial type II secretion system protein E" evidence="2">
    <location>
        <begin position="94"/>
        <end position="256"/>
    </location>
</feature>
<dbReference type="PANTHER" id="PTHR30486:SF6">
    <property type="entry name" value="TYPE IV PILUS RETRACTATION ATPASE PILT"/>
    <property type="match status" value="1"/>
</dbReference>
<dbReference type="InterPro" id="IPR027417">
    <property type="entry name" value="P-loop_NTPase"/>
</dbReference>
<evidence type="ECO:0000259" key="2">
    <source>
        <dbReference type="Pfam" id="PF00437"/>
    </source>
</evidence>
<sequence length="356" mass="41143">MFEPTPKQFGVFWEFIENPTVTDIDYNGRELWITDLKKGKYKKNITLSDSFISTFTHNIANSVNGNLNKVNKILEADTKELRISVIHDSVATSGISICIRKSPCLIRNTIDEMIKEKYCPEMILQLLINCVRVNMNFVFGGEPGAGKTECAKFFMQFIRPEDRVITIEDSLEIHYREINPGADAVELKVGDGFTYTDAIKASLRQNPKWLMLSEARSTEVTSLLEQWSTGVHGFTTIHLDDLRKLPDRIQNMMNNVNDAARMENRIYRYVDVGILVKRHVDQNGQIHRKMDQVCFFDRTELKNKCYMIIEDGELVSEELPKEIIAKFHEAGIDDPFVCEDFDVLRKEQRRKEETTQ</sequence>
<dbReference type="SUPFAM" id="SSF52540">
    <property type="entry name" value="P-loop containing nucleoside triphosphate hydrolases"/>
    <property type="match status" value="1"/>
</dbReference>
<dbReference type="Proteomes" id="UP000479531">
    <property type="component" value="Unassembled WGS sequence"/>
</dbReference>
<dbReference type="Pfam" id="PF00437">
    <property type="entry name" value="T2SSE"/>
    <property type="match status" value="1"/>
</dbReference>
<dbReference type="Gene3D" id="3.30.450.370">
    <property type="match status" value="1"/>
</dbReference>
<dbReference type="PANTHER" id="PTHR30486">
    <property type="entry name" value="TWITCHING MOTILITY PROTEIN PILT"/>
    <property type="match status" value="1"/>
</dbReference>
<evidence type="ECO:0000256" key="1">
    <source>
        <dbReference type="ARBA" id="ARBA00006611"/>
    </source>
</evidence>
<evidence type="ECO:0000313" key="5">
    <source>
        <dbReference type="Proteomes" id="UP000284465"/>
    </source>
</evidence>
<accession>A0A413SG05</accession>
<proteinExistence type="inferred from homology"/>
<comment type="similarity">
    <text evidence="1">Belongs to the GSP E family.</text>
</comment>
<protein>
    <submittedName>
        <fullName evidence="4">Pilus assembly protein</fullName>
    </submittedName>
</protein>
<evidence type="ECO:0000313" key="3">
    <source>
        <dbReference type="EMBL" id="MVQ47277.1"/>
    </source>
</evidence>
<gene>
    <name evidence="4" type="ORF">DW927_11855</name>
    <name evidence="3" type="ORF">GCK47_16690</name>
</gene>
<evidence type="ECO:0000313" key="4">
    <source>
        <dbReference type="EMBL" id="RHA66228.1"/>
    </source>
</evidence>
<dbReference type="GO" id="GO:0016887">
    <property type="term" value="F:ATP hydrolysis activity"/>
    <property type="evidence" value="ECO:0007669"/>
    <property type="project" value="InterPro"/>
</dbReference>
<dbReference type="InterPro" id="IPR001482">
    <property type="entry name" value="T2SS/T4SS_dom"/>
</dbReference>
<organism evidence="4 5">
    <name type="scientific">Roseburia intestinalis</name>
    <dbReference type="NCBI Taxonomy" id="166486"/>
    <lineage>
        <taxon>Bacteria</taxon>
        <taxon>Bacillati</taxon>
        <taxon>Bacillota</taxon>
        <taxon>Clostridia</taxon>
        <taxon>Lachnospirales</taxon>
        <taxon>Lachnospiraceae</taxon>
        <taxon>Roseburia</taxon>
    </lineage>
</organism>
<dbReference type="EMBL" id="WGGT01000028">
    <property type="protein sequence ID" value="MVQ47277.1"/>
    <property type="molecule type" value="Genomic_DNA"/>
</dbReference>
<dbReference type="InterPro" id="IPR050921">
    <property type="entry name" value="T4SS_GSP_E_ATPase"/>
</dbReference>
<reference evidence="4 5" key="1">
    <citation type="submission" date="2018-08" db="EMBL/GenBank/DDBJ databases">
        <title>A genome reference for cultivated species of the human gut microbiota.</title>
        <authorList>
            <person name="Zou Y."/>
            <person name="Xue W."/>
            <person name="Luo G."/>
        </authorList>
    </citation>
    <scope>NUCLEOTIDE SEQUENCE [LARGE SCALE GENOMIC DNA]</scope>
    <source>
        <strain evidence="4 5">AM43-11</strain>
    </source>
</reference>
<dbReference type="AlphaFoldDB" id="A0A413SG05"/>
<name>A0A413SG05_9FIRM</name>
<dbReference type="RefSeq" id="WP_118591686.1">
    <property type="nucleotide sequence ID" value="NZ_JADNLD010000029.1"/>
</dbReference>
<dbReference type="Gene3D" id="3.40.50.300">
    <property type="entry name" value="P-loop containing nucleotide triphosphate hydrolases"/>
    <property type="match status" value="1"/>
</dbReference>
<evidence type="ECO:0000313" key="6">
    <source>
        <dbReference type="Proteomes" id="UP000479531"/>
    </source>
</evidence>
<reference evidence="3 6" key="2">
    <citation type="submission" date="2019-10" db="EMBL/GenBank/DDBJ databases">
        <title>Roseburia spp. ameliorate alcoholic fatty liver via restoration of gut barrier function.</title>
        <authorList>
            <person name="Seo B."/>
            <person name="Ko G."/>
        </authorList>
    </citation>
    <scope>NUCLEOTIDE SEQUENCE [LARGE SCALE GENOMIC DNA]</scope>
    <source>
        <strain evidence="3 6">SNUG30017</strain>
    </source>
</reference>
<comment type="caution">
    <text evidence="4">The sequence shown here is derived from an EMBL/GenBank/DDBJ whole genome shotgun (WGS) entry which is preliminary data.</text>
</comment>